<keyword evidence="2" id="KW-1185">Reference proteome</keyword>
<proteinExistence type="predicted"/>
<evidence type="ECO:0000313" key="2">
    <source>
        <dbReference type="Proteomes" id="UP001307889"/>
    </source>
</evidence>
<accession>A0ABN7AMI7</accession>
<dbReference type="Proteomes" id="UP001307889">
    <property type="component" value="Chromosome 3"/>
</dbReference>
<sequence>MEYLGGMSRRKPHNSGAQSIDSWGEYCRHKFEQSTHLFDCFESERGPADLNNRVPAGGFPNIGRPYYAQGLASPYT</sequence>
<name>A0ABN7AMI7_9HEMI</name>
<protein>
    <submittedName>
        <fullName evidence="1">Uncharacterized protein</fullName>
    </submittedName>
</protein>
<evidence type="ECO:0000313" key="1">
    <source>
        <dbReference type="EMBL" id="BES92115.1"/>
    </source>
</evidence>
<organism evidence="1 2">
    <name type="scientific">Nesidiocoris tenuis</name>
    <dbReference type="NCBI Taxonomy" id="355587"/>
    <lineage>
        <taxon>Eukaryota</taxon>
        <taxon>Metazoa</taxon>
        <taxon>Ecdysozoa</taxon>
        <taxon>Arthropoda</taxon>
        <taxon>Hexapoda</taxon>
        <taxon>Insecta</taxon>
        <taxon>Pterygota</taxon>
        <taxon>Neoptera</taxon>
        <taxon>Paraneoptera</taxon>
        <taxon>Hemiptera</taxon>
        <taxon>Heteroptera</taxon>
        <taxon>Panheteroptera</taxon>
        <taxon>Cimicomorpha</taxon>
        <taxon>Miridae</taxon>
        <taxon>Dicyphina</taxon>
        <taxon>Nesidiocoris</taxon>
    </lineage>
</organism>
<gene>
    <name evidence="1" type="ORF">NTJ_04926</name>
</gene>
<dbReference type="EMBL" id="AP028911">
    <property type="protein sequence ID" value="BES92115.1"/>
    <property type="molecule type" value="Genomic_DNA"/>
</dbReference>
<reference evidence="1 2" key="1">
    <citation type="submission" date="2023-09" db="EMBL/GenBank/DDBJ databases">
        <title>Nesidiocoris tenuis whole genome shotgun sequence.</title>
        <authorList>
            <person name="Shibata T."/>
            <person name="Shimoda M."/>
            <person name="Kobayashi T."/>
            <person name="Uehara T."/>
        </authorList>
    </citation>
    <scope>NUCLEOTIDE SEQUENCE [LARGE SCALE GENOMIC DNA]</scope>
    <source>
        <strain evidence="1 2">Japan</strain>
    </source>
</reference>